<dbReference type="GO" id="GO:0016020">
    <property type="term" value="C:membrane"/>
    <property type="evidence" value="ECO:0007669"/>
    <property type="project" value="InterPro"/>
</dbReference>
<dbReference type="KEGG" id="mauu:NCTC10437_01793"/>
<dbReference type="AlphaFoldDB" id="A0A3S4RL06"/>
<keyword evidence="12" id="KW-1185">Reference proteome</keyword>
<dbReference type="InterPro" id="IPR005805">
    <property type="entry name" value="Rieske_Fe-S_prot_C"/>
</dbReference>
<keyword evidence="6" id="KW-0411">Iron-sulfur</keyword>
<dbReference type="CDD" id="cd03467">
    <property type="entry name" value="Rieske"/>
    <property type="match status" value="1"/>
</dbReference>
<proteinExistence type="predicted"/>
<accession>A0A3S4RL06</accession>
<evidence type="ECO:0000256" key="3">
    <source>
        <dbReference type="ARBA" id="ARBA00022714"/>
    </source>
</evidence>
<gene>
    <name evidence="11" type="primary">petC_2</name>
    <name evidence="11" type="ORF">NCTC10437_01793</name>
</gene>
<dbReference type="GO" id="GO:0046872">
    <property type="term" value="F:metal ion binding"/>
    <property type="evidence" value="ECO:0007669"/>
    <property type="project" value="UniProtKB-KW"/>
</dbReference>
<dbReference type="SUPFAM" id="SSF50022">
    <property type="entry name" value="ISP domain"/>
    <property type="match status" value="1"/>
</dbReference>
<dbReference type="STRING" id="1791.GCA_001049355_04723"/>
<evidence type="ECO:0000256" key="9">
    <source>
        <dbReference type="ARBA" id="ARBA00034078"/>
    </source>
</evidence>
<evidence type="ECO:0000313" key="12">
    <source>
        <dbReference type="Proteomes" id="UP000279306"/>
    </source>
</evidence>
<dbReference type="PROSITE" id="PS51296">
    <property type="entry name" value="RIESKE"/>
    <property type="match status" value="1"/>
</dbReference>
<keyword evidence="11" id="KW-0560">Oxidoreductase</keyword>
<dbReference type="InterPro" id="IPR014349">
    <property type="entry name" value="Rieske_Fe-S_prot"/>
</dbReference>
<evidence type="ECO:0000256" key="1">
    <source>
        <dbReference type="ARBA" id="ARBA00002494"/>
    </source>
</evidence>
<evidence type="ECO:0000313" key="11">
    <source>
        <dbReference type="EMBL" id="VEG53093.1"/>
    </source>
</evidence>
<keyword evidence="7" id="KW-1015">Disulfide bond</keyword>
<reference evidence="11 12" key="1">
    <citation type="submission" date="2018-12" db="EMBL/GenBank/DDBJ databases">
        <authorList>
            <consortium name="Pathogen Informatics"/>
        </authorList>
    </citation>
    <scope>NUCLEOTIDE SEQUENCE [LARGE SCALE GENOMIC DNA]</scope>
    <source>
        <strain evidence="11 12">NCTC10437</strain>
    </source>
</reference>
<organism evidence="11 12">
    <name type="scientific">Mycolicibacterium aurum</name>
    <name type="common">Mycobacterium aurum</name>
    <dbReference type="NCBI Taxonomy" id="1791"/>
    <lineage>
        <taxon>Bacteria</taxon>
        <taxon>Bacillati</taxon>
        <taxon>Actinomycetota</taxon>
        <taxon>Actinomycetes</taxon>
        <taxon>Mycobacteriales</taxon>
        <taxon>Mycobacteriaceae</taxon>
        <taxon>Mycolicibacterium</taxon>
    </lineage>
</organism>
<keyword evidence="4" id="KW-0479">Metal-binding</keyword>
<evidence type="ECO:0000256" key="6">
    <source>
        <dbReference type="ARBA" id="ARBA00023014"/>
    </source>
</evidence>
<dbReference type="Proteomes" id="UP000279306">
    <property type="component" value="Chromosome"/>
</dbReference>
<evidence type="ECO:0000256" key="4">
    <source>
        <dbReference type="ARBA" id="ARBA00022723"/>
    </source>
</evidence>
<dbReference type="GO" id="GO:0016705">
    <property type="term" value="F:oxidoreductase activity, acting on paired donors, with incorporation or reduction of molecular oxygen"/>
    <property type="evidence" value="ECO:0007669"/>
    <property type="project" value="UniProtKB-ARBA"/>
</dbReference>
<protein>
    <recommendedName>
        <fullName evidence="2">Cytochrome bc1 complex Rieske iron-sulfur subunit</fullName>
    </recommendedName>
    <alternativeName>
        <fullName evidence="8">Cytochrome bc1 reductase complex subunit QcrA</fullName>
    </alternativeName>
</protein>
<dbReference type="RefSeq" id="WP_048634568.1">
    <property type="nucleotide sequence ID" value="NZ_CVQQ01000021.1"/>
</dbReference>
<dbReference type="GO" id="GO:0051537">
    <property type="term" value="F:2 iron, 2 sulfur cluster binding"/>
    <property type="evidence" value="ECO:0007669"/>
    <property type="project" value="UniProtKB-KW"/>
</dbReference>
<keyword evidence="5" id="KW-0408">Iron</keyword>
<dbReference type="InterPro" id="IPR017941">
    <property type="entry name" value="Rieske_2Fe-2S"/>
</dbReference>
<keyword evidence="3" id="KW-0001">2Fe-2S</keyword>
<dbReference type="PANTHER" id="PTHR10134">
    <property type="entry name" value="CYTOCHROME B-C1 COMPLEX SUBUNIT RIESKE, MITOCHONDRIAL"/>
    <property type="match status" value="1"/>
</dbReference>
<name>A0A3S4RL06_MYCAU</name>
<evidence type="ECO:0000256" key="8">
    <source>
        <dbReference type="ARBA" id="ARBA00029586"/>
    </source>
</evidence>
<feature type="domain" description="Rieske" evidence="10">
    <location>
        <begin position="55"/>
        <end position="145"/>
    </location>
</feature>
<dbReference type="Gene3D" id="2.102.10.10">
    <property type="entry name" value="Rieske [2Fe-2S] iron-sulphur domain"/>
    <property type="match status" value="1"/>
</dbReference>
<evidence type="ECO:0000256" key="5">
    <source>
        <dbReference type="ARBA" id="ARBA00023004"/>
    </source>
</evidence>
<dbReference type="GO" id="GO:0004497">
    <property type="term" value="F:monooxygenase activity"/>
    <property type="evidence" value="ECO:0007669"/>
    <property type="project" value="UniProtKB-ARBA"/>
</dbReference>
<comment type="cofactor">
    <cofactor evidence="9">
        <name>[2Fe-2S] cluster</name>
        <dbReference type="ChEBI" id="CHEBI:190135"/>
    </cofactor>
</comment>
<evidence type="ECO:0000259" key="10">
    <source>
        <dbReference type="PROSITE" id="PS51296"/>
    </source>
</evidence>
<evidence type="ECO:0000256" key="2">
    <source>
        <dbReference type="ARBA" id="ARBA00015816"/>
    </source>
</evidence>
<dbReference type="InterPro" id="IPR036922">
    <property type="entry name" value="Rieske_2Fe-2S_sf"/>
</dbReference>
<comment type="function">
    <text evidence="1">Iron-sulfur subunit of the cytochrome bc1 complex, an essential component of the respiratory electron transport chain required for ATP synthesis. The bc1 complex catalyzes the oxidation of menaquinol and the reduction of cytochrome c in the respiratory chain. The bc1 complex operates through a Q-cycle mechanism that couples electron transfer to generation of the proton gradient that drives ATP synthesis.</text>
</comment>
<evidence type="ECO:0000256" key="7">
    <source>
        <dbReference type="ARBA" id="ARBA00023157"/>
    </source>
</evidence>
<sequence length="146" mass="14310">MTDIELHLTRQQFVVSAGLAGIAFGASACAGYGQPAAGSDANTTAAQTVPPAVSGTPVAVTTDIPVGSGVIVDDVVVTQPTPGVFRAFSAVCTHAGCALADVSDGTINCPCHGSKFNLDGTVANGPATRPLEGRSVAVTGEAITAG</sequence>
<dbReference type="Pfam" id="PF00355">
    <property type="entry name" value="Rieske"/>
    <property type="match status" value="1"/>
</dbReference>
<dbReference type="PRINTS" id="PR00162">
    <property type="entry name" value="RIESKE"/>
</dbReference>
<dbReference type="EMBL" id="LR134356">
    <property type="protein sequence ID" value="VEG53093.1"/>
    <property type="molecule type" value="Genomic_DNA"/>
</dbReference>